<dbReference type="Proteomes" id="UP000248745">
    <property type="component" value="Unassembled WGS sequence"/>
</dbReference>
<comment type="caution">
    <text evidence="2">The sequence shown here is derived from an EMBL/GenBank/DDBJ whole genome shotgun (WGS) entry which is preliminary data.</text>
</comment>
<organism evidence="2 3">
    <name type="scientific">Taibaiella soli</name>
    <dbReference type="NCBI Taxonomy" id="1649169"/>
    <lineage>
        <taxon>Bacteria</taxon>
        <taxon>Pseudomonadati</taxon>
        <taxon>Bacteroidota</taxon>
        <taxon>Chitinophagia</taxon>
        <taxon>Chitinophagales</taxon>
        <taxon>Chitinophagaceae</taxon>
        <taxon>Taibaiella</taxon>
    </lineage>
</organism>
<proteinExistence type="predicted"/>
<dbReference type="InterPro" id="IPR026444">
    <property type="entry name" value="Secre_tail"/>
</dbReference>
<dbReference type="AlphaFoldDB" id="A0A2W2BH56"/>
<gene>
    <name evidence="2" type="ORF">DN068_10390</name>
</gene>
<dbReference type="EMBL" id="QKTW01000016">
    <property type="protein sequence ID" value="PZF72816.1"/>
    <property type="molecule type" value="Genomic_DNA"/>
</dbReference>
<reference evidence="2 3" key="1">
    <citation type="submission" date="2018-06" db="EMBL/GenBank/DDBJ databases">
        <title>Mucibacter soli gen. nov., sp. nov., a new member of the family Chitinophagaceae producing mucin.</title>
        <authorList>
            <person name="Kim M.-K."/>
            <person name="Park S."/>
            <person name="Kim T.-S."/>
            <person name="Joung Y."/>
            <person name="Han J.-H."/>
            <person name="Kim S.B."/>
        </authorList>
    </citation>
    <scope>NUCLEOTIDE SEQUENCE [LARGE SCALE GENOMIC DNA]</scope>
    <source>
        <strain evidence="2 3">R1-15</strain>
    </source>
</reference>
<evidence type="ECO:0000313" key="3">
    <source>
        <dbReference type="Proteomes" id="UP000248745"/>
    </source>
</evidence>
<accession>A0A2W2BH56</accession>
<dbReference type="Pfam" id="PF18962">
    <property type="entry name" value="Por_Secre_tail"/>
    <property type="match status" value="1"/>
</dbReference>
<name>A0A2W2BH56_9BACT</name>
<protein>
    <recommendedName>
        <fullName evidence="1">Secretion system C-terminal sorting domain-containing protein</fullName>
    </recommendedName>
</protein>
<evidence type="ECO:0000259" key="1">
    <source>
        <dbReference type="Pfam" id="PF18962"/>
    </source>
</evidence>
<feature type="domain" description="Secretion system C-terminal sorting" evidence="1">
    <location>
        <begin position="988"/>
        <end position="1055"/>
    </location>
</feature>
<keyword evidence="3" id="KW-1185">Reference proteome</keyword>
<evidence type="ECO:0000313" key="2">
    <source>
        <dbReference type="EMBL" id="PZF72816.1"/>
    </source>
</evidence>
<dbReference type="NCBIfam" id="TIGR04183">
    <property type="entry name" value="Por_Secre_tail"/>
    <property type="match status" value="1"/>
</dbReference>
<sequence>MAGALVPALIPFLKIMKYTHSKLSRLLKAAGLMLLYLSTPNHLKAQNSGSVSTTEIMTISRSFDGYSETLNCNNDPSVNACAKTFVFNLYEDDTLNIDWDFSGSLNYYVISQREYQMWLVRPGQVDSLVRPDFFLGTPPYYPQIRIPMSSLGTGNFRIRFDYFDVSWVPEIFIDFNVVKHIDKVWVEAPSICLNDFINAHQDYHFNIQTSPNSVNDFMSNLPKANWYVNGQGFCIGREQKEIIMESQTFGPLLHGVTDLIGSTFDPATAANPVDHYITYNDLLPYLNAGNPSLPLNIHYNDGIRDFTFSAPIIFNNNSSGGTVNSPSAAYHYYDYTVQGNETWDPQHNPAYGAGNTLRIEHRLYIPAGATLNIGNMNIEFGPDADVWIDAAGDPTQRGGYLNLEGTTLTAFAPCDAPQSNWKGIVAVGNNNYDQAGNHYPLFSYLQGRVRLYNSTISYATEAFRNGDPADPVHKNGGILYAYNSHFYNNEHSARFMPYLYSPQSGLYDSYAGTFSNCDFTVDQGNFGGFIYGQEVRGLDISGCSFTAPNTSWQLANGIEGVDFGVIVHEYTGVPGAHTPCSFNNLNNAISIGQTNPMYTLMRVTNASFNNNKIGVLAQNITAPMIQYNQFYIPQGSAGPHTNACGVEVFGGSGYHVSENKMQGMGFGNAYNIGALAWATGSGDNVIKRNNYTGLGTASLSNYANTNNNVNNPHGLQFLCNQNSGNTNDIAARGSNTATDGMAPNQGAINFAAGNTFSHTSGGWDIYNPATEVGAIKYYYANGGIPTTYSGGVSRTYVSNNGNTCPEDIIPSGTVSSDNGQFSPLDRTIRNLQFYQFNDKGQLDLTNLRATLAQWSDPHADLTTADLMIETGQWEEANNLYNQIVTKYGLQGQEANEFSTFGRQLLDLRIRQVQNGQSSTQLEKADIDLLQTVAANSAMWPKLRAQSWLQKYDGRVIQNTVLYPDQASNPDLVVTPYRTVEATADVNTVYPNPATDMLMVQYTAVGTDAPVFELMTVDGKTVRSAELIGCNQQVSLQGLAAGLYQYRVLENGKTMMQGKITKQ</sequence>
<dbReference type="OrthoDB" id="9757809at2"/>